<comment type="caution">
    <text evidence="16">The sequence shown here is derived from an EMBL/GenBank/DDBJ whole genome shotgun (WGS) entry which is preliminary data.</text>
</comment>
<keyword evidence="4" id="KW-0963">Cytoplasm</keyword>
<evidence type="ECO:0000256" key="5">
    <source>
        <dbReference type="ARBA" id="ARBA00022679"/>
    </source>
</evidence>
<evidence type="ECO:0000256" key="8">
    <source>
        <dbReference type="ARBA" id="ARBA00022786"/>
    </source>
</evidence>
<dbReference type="GO" id="GO:0006915">
    <property type="term" value="P:apoptotic process"/>
    <property type="evidence" value="ECO:0007669"/>
    <property type="project" value="UniProtKB-KW"/>
</dbReference>
<feature type="domain" description="UBC core" evidence="15">
    <location>
        <begin position="37"/>
        <end position="191"/>
    </location>
</feature>
<keyword evidence="5" id="KW-0808">Transferase</keyword>
<evidence type="ECO:0000256" key="7">
    <source>
        <dbReference type="ARBA" id="ARBA00022741"/>
    </source>
</evidence>
<keyword evidence="16" id="KW-0436">Ligase</keyword>
<protein>
    <recommendedName>
        <fullName evidence="11">Ubiquitin-conjugating enzyme E2 Z</fullName>
        <ecNumber evidence="3">2.3.2.23</ecNumber>
    </recommendedName>
    <alternativeName>
        <fullName evidence="12">E2 ubiquitin-conjugating enzyme Z</fullName>
    </alternativeName>
    <alternativeName>
        <fullName evidence="14">Ubiquitin carrier protein Z</fullName>
    </alternativeName>
    <alternativeName>
        <fullName evidence="13">Ubiquitin-protein ligase Z</fullName>
    </alternativeName>
</protein>
<evidence type="ECO:0000256" key="1">
    <source>
        <dbReference type="ARBA" id="ARBA00004123"/>
    </source>
</evidence>
<dbReference type="PANTHER" id="PTHR46116">
    <property type="entry name" value="(E3-INDEPENDENT) E2 UBIQUITIN-CONJUGATING ENZYME"/>
    <property type="match status" value="1"/>
</dbReference>
<evidence type="ECO:0000256" key="9">
    <source>
        <dbReference type="ARBA" id="ARBA00022840"/>
    </source>
</evidence>
<dbReference type="OrthoDB" id="47801at2759"/>
<dbReference type="SUPFAM" id="SSF54495">
    <property type="entry name" value="UBC-like"/>
    <property type="match status" value="1"/>
</dbReference>
<dbReference type="FunFam" id="3.10.110.10:FF:000046">
    <property type="entry name" value="Ubiquitin-conjugating enzyme E2 Z"/>
    <property type="match status" value="1"/>
</dbReference>
<evidence type="ECO:0000256" key="6">
    <source>
        <dbReference type="ARBA" id="ARBA00022703"/>
    </source>
</evidence>
<dbReference type="InterPro" id="IPR016135">
    <property type="entry name" value="UBQ-conjugating_enzyme/RWD"/>
</dbReference>
<sequence length="277" mass="31353">MEHVSTSGTQEYEQFMTQSVDVWDPESKTDQKTATESCLLRITKDLRTICNDPAPGICVIPDEMDMTRAYALITGPFDTPYEGGFFLFLVCFPPDYPLKPPKVKLMTTGNGTVRFNPNLYKNGKVCLSVLGTWAGPEWTPAQNLWSVLISIQSLLTDQPYYNEPGFRDERSPGDAQRYNTIITHETIRCAVCDVLEGRSWCPSELLSIIQSSFEDYYDHYVNVCEKNAHLNGQKMDDPFGDRRGTFDFAQLLKRLCVLRINLKKNNGEDTAGDNPGY</sequence>
<dbReference type="Proteomes" id="UP000748531">
    <property type="component" value="Unassembled WGS sequence"/>
</dbReference>
<evidence type="ECO:0000256" key="4">
    <source>
        <dbReference type="ARBA" id="ARBA00022490"/>
    </source>
</evidence>
<evidence type="ECO:0000256" key="13">
    <source>
        <dbReference type="ARBA" id="ARBA00042316"/>
    </source>
</evidence>
<keyword evidence="9" id="KW-0067">ATP-binding</keyword>
<organism evidence="16 17">
    <name type="scientific">Paragonimus heterotremus</name>
    <dbReference type="NCBI Taxonomy" id="100268"/>
    <lineage>
        <taxon>Eukaryota</taxon>
        <taxon>Metazoa</taxon>
        <taxon>Spiralia</taxon>
        <taxon>Lophotrochozoa</taxon>
        <taxon>Platyhelminthes</taxon>
        <taxon>Trematoda</taxon>
        <taxon>Digenea</taxon>
        <taxon>Plagiorchiida</taxon>
        <taxon>Troglotremata</taxon>
        <taxon>Troglotrematidae</taxon>
        <taxon>Paragonimus</taxon>
    </lineage>
</organism>
<dbReference type="Pfam" id="PF00179">
    <property type="entry name" value="UQ_con"/>
    <property type="match status" value="1"/>
</dbReference>
<dbReference type="GO" id="GO:0043066">
    <property type="term" value="P:negative regulation of apoptotic process"/>
    <property type="evidence" value="ECO:0007669"/>
    <property type="project" value="TreeGrafter"/>
</dbReference>
<keyword evidence="7" id="KW-0547">Nucleotide-binding</keyword>
<keyword evidence="6" id="KW-0053">Apoptosis</keyword>
<evidence type="ECO:0000256" key="2">
    <source>
        <dbReference type="ARBA" id="ARBA00004496"/>
    </source>
</evidence>
<dbReference type="AlphaFoldDB" id="A0A8J4SL55"/>
<dbReference type="EC" id="2.3.2.23" evidence="3"/>
<proteinExistence type="predicted"/>
<gene>
    <name evidence="16" type="ORF">PHET_10988</name>
</gene>
<evidence type="ECO:0000313" key="16">
    <source>
        <dbReference type="EMBL" id="KAF5396242.1"/>
    </source>
</evidence>
<evidence type="ECO:0000256" key="11">
    <source>
        <dbReference type="ARBA" id="ARBA00039894"/>
    </source>
</evidence>
<dbReference type="SMART" id="SM00212">
    <property type="entry name" value="UBCc"/>
    <property type="match status" value="1"/>
</dbReference>
<evidence type="ECO:0000256" key="3">
    <source>
        <dbReference type="ARBA" id="ARBA00012486"/>
    </source>
</evidence>
<dbReference type="GO" id="GO:0004869">
    <property type="term" value="F:cysteine-type endopeptidase inhibitor activity"/>
    <property type="evidence" value="ECO:0007669"/>
    <property type="project" value="TreeGrafter"/>
</dbReference>
<dbReference type="GO" id="GO:0005634">
    <property type="term" value="C:nucleus"/>
    <property type="evidence" value="ECO:0007669"/>
    <property type="project" value="UniProtKB-SubCell"/>
</dbReference>
<accession>A0A8J4SL55</accession>
<dbReference type="GO" id="GO:0005524">
    <property type="term" value="F:ATP binding"/>
    <property type="evidence" value="ECO:0007669"/>
    <property type="project" value="UniProtKB-KW"/>
</dbReference>
<evidence type="ECO:0000313" key="17">
    <source>
        <dbReference type="Proteomes" id="UP000748531"/>
    </source>
</evidence>
<dbReference type="Gene3D" id="3.10.110.10">
    <property type="entry name" value="Ubiquitin Conjugating Enzyme"/>
    <property type="match status" value="1"/>
</dbReference>
<dbReference type="PROSITE" id="PS50127">
    <property type="entry name" value="UBC_2"/>
    <property type="match status" value="1"/>
</dbReference>
<name>A0A8J4SL55_9TREM</name>
<dbReference type="GO" id="GO:0016874">
    <property type="term" value="F:ligase activity"/>
    <property type="evidence" value="ECO:0007669"/>
    <property type="project" value="UniProtKB-KW"/>
</dbReference>
<evidence type="ECO:0000256" key="10">
    <source>
        <dbReference type="ARBA" id="ARBA00023242"/>
    </source>
</evidence>
<reference evidence="16" key="1">
    <citation type="submission" date="2019-05" db="EMBL/GenBank/DDBJ databases">
        <title>Annotation for the trematode Paragonimus heterotremus.</title>
        <authorList>
            <person name="Choi Y.-J."/>
        </authorList>
    </citation>
    <scope>NUCLEOTIDE SEQUENCE</scope>
    <source>
        <strain evidence="16">LC</strain>
    </source>
</reference>
<dbReference type="PANTHER" id="PTHR46116:SF26">
    <property type="entry name" value="UBIQUITIN-CONJUGATING ENZYME E2 Z"/>
    <property type="match status" value="1"/>
</dbReference>
<evidence type="ECO:0000256" key="12">
    <source>
        <dbReference type="ARBA" id="ARBA00041798"/>
    </source>
</evidence>
<dbReference type="GO" id="GO:0061631">
    <property type="term" value="F:ubiquitin conjugating enzyme activity"/>
    <property type="evidence" value="ECO:0007669"/>
    <property type="project" value="UniProtKB-EC"/>
</dbReference>
<keyword evidence="17" id="KW-1185">Reference proteome</keyword>
<comment type="subcellular location">
    <subcellularLocation>
        <location evidence="2">Cytoplasm</location>
    </subcellularLocation>
    <subcellularLocation>
        <location evidence="1">Nucleus</location>
    </subcellularLocation>
</comment>
<evidence type="ECO:0000256" key="14">
    <source>
        <dbReference type="ARBA" id="ARBA00042401"/>
    </source>
</evidence>
<keyword evidence="10" id="KW-0539">Nucleus</keyword>
<keyword evidence="8" id="KW-0833">Ubl conjugation pathway</keyword>
<dbReference type="GO" id="GO:0005737">
    <property type="term" value="C:cytoplasm"/>
    <property type="evidence" value="ECO:0007669"/>
    <property type="project" value="UniProtKB-SubCell"/>
</dbReference>
<evidence type="ECO:0000259" key="15">
    <source>
        <dbReference type="PROSITE" id="PS50127"/>
    </source>
</evidence>
<dbReference type="CDD" id="cd23809">
    <property type="entry name" value="UBCc_UBE2Z"/>
    <property type="match status" value="1"/>
</dbReference>
<dbReference type="EMBL" id="LUCH01008731">
    <property type="protein sequence ID" value="KAF5396242.1"/>
    <property type="molecule type" value="Genomic_DNA"/>
</dbReference>
<dbReference type="InterPro" id="IPR000608">
    <property type="entry name" value="UBC"/>
</dbReference>